<evidence type="ECO:0000313" key="2">
    <source>
        <dbReference type="Proteomes" id="UP000254764"/>
    </source>
</evidence>
<reference evidence="2" key="1">
    <citation type="submission" date="2018-07" db="EMBL/GenBank/DDBJ databases">
        <authorList>
            <person name="Peiro R."/>
            <person name="Begona"/>
            <person name="Cbmso G."/>
            <person name="Lopez M."/>
            <person name="Gonzalez S."/>
        </authorList>
    </citation>
    <scope>NUCLEOTIDE SEQUENCE [LARGE SCALE GENOMIC DNA]</scope>
</reference>
<proteinExistence type="predicted"/>
<name>A0A376AGX2_9HYPH</name>
<keyword evidence="2" id="KW-1185">Reference proteome</keyword>
<dbReference type="AlphaFoldDB" id="A0A376AGX2"/>
<dbReference type="Proteomes" id="UP000254764">
    <property type="component" value="Unassembled WGS sequence"/>
</dbReference>
<gene>
    <name evidence="1" type="ORF">RHIZ70_2767</name>
</gene>
<accession>A0A376AGX2</accession>
<evidence type="ECO:0000313" key="1">
    <source>
        <dbReference type="EMBL" id="SSC67059.1"/>
    </source>
</evidence>
<dbReference type="EMBL" id="UEYP01000003">
    <property type="protein sequence ID" value="SSC67059.1"/>
    <property type="molecule type" value="Genomic_DNA"/>
</dbReference>
<sequence>MLRGHLAFLDDRPEGLAFSELAFGLQGRCRQSGGCGAISKARSRARAGLRPALILGAAKKAHNHSVPQSNPVGFIENV</sequence>
<organism evidence="1 2">
    <name type="scientific">Ciceribacter selenitireducens ATCC BAA-1503</name>
    <dbReference type="NCBI Taxonomy" id="1336235"/>
    <lineage>
        <taxon>Bacteria</taxon>
        <taxon>Pseudomonadati</taxon>
        <taxon>Pseudomonadota</taxon>
        <taxon>Alphaproteobacteria</taxon>
        <taxon>Hyphomicrobiales</taxon>
        <taxon>Rhizobiaceae</taxon>
        <taxon>Ciceribacter</taxon>
    </lineage>
</organism>
<protein>
    <submittedName>
        <fullName evidence="1">Uncharacterized protein</fullName>
    </submittedName>
</protein>